<evidence type="ECO:0000256" key="8">
    <source>
        <dbReference type="ARBA" id="ARBA00022989"/>
    </source>
</evidence>
<dbReference type="PROSITE" id="PS50109">
    <property type="entry name" value="HIS_KIN"/>
    <property type="match status" value="1"/>
</dbReference>
<dbReference type="EC" id="2.7.13.3" evidence="3"/>
<dbReference type="InterPro" id="IPR036097">
    <property type="entry name" value="HisK_dim/P_sf"/>
</dbReference>
<keyword evidence="7 12" id="KW-0418">Kinase</keyword>
<evidence type="ECO:0000256" key="3">
    <source>
        <dbReference type="ARBA" id="ARBA00012438"/>
    </source>
</evidence>
<keyword evidence="9 10" id="KW-0472">Membrane</keyword>
<keyword evidence="6 10" id="KW-0812">Transmembrane</keyword>
<dbReference type="GO" id="GO:0005886">
    <property type="term" value="C:plasma membrane"/>
    <property type="evidence" value="ECO:0007669"/>
    <property type="project" value="UniProtKB-SubCell"/>
</dbReference>
<dbReference type="SMART" id="SM00387">
    <property type="entry name" value="HATPase_c"/>
    <property type="match status" value="1"/>
</dbReference>
<dbReference type="InterPro" id="IPR003594">
    <property type="entry name" value="HATPase_dom"/>
</dbReference>
<dbReference type="SUPFAM" id="SSF55874">
    <property type="entry name" value="ATPase domain of HSP90 chaperone/DNA topoisomerase II/histidine kinase"/>
    <property type="match status" value="1"/>
</dbReference>
<reference evidence="12 13" key="1">
    <citation type="submission" date="2017-08" db="EMBL/GenBank/DDBJ databases">
        <title>The whole genome shortgun sequences of strain Leeuwenhoekiella nanhaiensis G18 from the South China Sea.</title>
        <authorList>
            <person name="Liu Q."/>
        </authorList>
    </citation>
    <scope>NUCLEOTIDE SEQUENCE [LARGE SCALE GENOMIC DNA]</scope>
    <source>
        <strain evidence="12 13">G18</strain>
    </source>
</reference>
<dbReference type="SMART" id="SM00388">
    <property type="entry name" value="HisKA"/>
    <property type="match status" value="1"/>
</dbReference>
<evidence type="ECO:0000256" key="1">
    <source>
        <dbReference type="ARBA" id="ARBA00000085"/>
    </source>
</evidence>
<feature type="domain" description="Histidine kinase" evidence="11">
    <location>
        <begin position="223"/>
        <end position="424"/>
    </location>
</feature>
<dbReference type="PANTHER" id="PTHR45453">
    <property type="entry name" value="PHOSPHATE REGULON SENSOR PROTEIN PHOR"/>
    <property type="match status" value="1"/>
</dbReference>
<comment type="catalytic activity">
    <reaction evidence="1">
        <text>ATP + protein L-histidine = ADP + protein N-phospho-L-histidine.</text>
        <dbReference type="EC" id="2.7.13.3"/>
    </reaction>
</comment>
<protein>
    <recommendedName>
        <fullName evidence="3">histidine kinase</fullName>
        <ecNumber evidence="3">2.7.13.3</ecNumber>
    </recommendedName>
</protein>
<dbReference type="InterPro" id="IPR003661">
    <property type="entry name" value="HisK_dim/P_dom"/>
</dbReference>
<feature type="transmembrane region" description="Helical" evidence="10">
    <location>
        <begin position="134"/>
        <end position="155"/>
    </location>
</feature>
<evidence type="ECO:0000259" key="11">
    <source>
        <dbReference type="PROSITE" id="PS50109"/>
    </source>
</evidence>
<accession>A0A2G1VMT8</accession>
<dbReference type="InterPro" id="IPR050351">
    <property type="entry name" value="BphY/WalK/GraS-like"/>
</dbReference>
<evidence type="ECO:0000256" key="5">
    <source>
        <dbReference type="ARBA" id="ARBA00022679"/>
    </source>
</evidence>
<dbReference type="InterPro" id="IPR005467">
    <property type="entry name" value="His_kinase_dom"/>
</dbReference>
<evidence type="ECO:0000256" key="9">
    <source>
        <dbReference type="ARBA" id="ARBA00023136"/>
    </source>
</evidence>
<dbReference type="SUPFAM" id="SSF47384">
    <property type="entry name" value="Homodimeric domain of signal transducing histidine kinase"/>
    <property type="match status" value="1"/>
</dbReference>
<dbReference type="Pfam" id="PF02518">
    <property type="entry name" value="HATPase_c"/>
    <property type="match status" value="1"/>
</dbReference>
<dbReference type="Pfam" id="PF00512">
    <property type="entry name" value="HisKA"/>
    <property type="match status" value="1"/>
</dbReference>
<name>A0A2G1VMT8_9FLAO</name>
<dbReference type="EMBL" id="NQXA01000024">
    <property type="protein sequence ID" value="PHQ27920.1"/>
    <property type="molecule type" value="Genomic_DNA"/>
</dbReference>
<keyword evidence="13" id="KW-1185">Reference proteome</keyword>
<evidence type="ECO:0000256" key="10">
    <source>
        <dbReference type="SAM" id="Phobius"/>
    </source>
</evidence>
<dbReference type="OrthoDB" id="1522504at2"/>
<dbReference type="PANTHER" id="PTHR45453:SF2">
    <property type="entry name" value="HISTIDINE KINASE"/>
    <property type="match status" value="1"/>
</dbReference>
<keyword evidence="5" id="KW-0808">Transferase</keyword>
<dbReference type="CDD" id="cd00082">
    <property type="entry name" value="HisKA"/>
    <property type="match status" value="1"/>
</dbReference>
<dbReference type="GO" id="GO:0004721">
    <property type="term" value="F:phosphoprotein phosphatase activity"/>
    <property type="evidence" value="ECO:0007669"/>
    <property type="project" value="TreeGrafter"/>
</dbReference>
<evidence type="ECO:0000256" key="6">
    <source>
        <dbReference type="ARBA" id="ARBA00022692"/>
    </source>
</evidence>
<comment type="subcellular location">
    <subcellularLocation>
        <location evidence="2">Cell membrane</location>
        <topology evidence="2">Multi-pass membrane protein</topology>
    </subcellularLocation>
</comment>
<dbReference type="Gene3D" id="1.10.287.130">
    <property type="match status" value="1"/>
</dbReference>
<keyword evidence="4" id="KW-1003">Cell membrane</keyword>
<evidence type="ECO:0000313" key="13">
    <source>
        <dbReference type="Proteomes" id="UP000229433"/>
    </source>
</evidence>
<dbReference type="Proteomes" id="UP000229433">
    <property type="component" value="Unassembled WGS sequence"/>
</dbReference>
<evidence type="ECO:0000256" key="7">
    <source>
        <dbReference type="ARBA" id="ARBA00022777"/>
    </source>
</evidence>
<evidence type="ECO:0000256" key="2">
    <source>
        <dbReference type="ARBA" id="ARBA00004651"/>
    </source>
</evidence>
<evidence type="ECO:0000313" key="12">
    <source>
        <dbReference type="EMBL" id="PHQ27920.1"/>
    </source>
</evidence>
<dbReference type="AlphaFoldDB" id="A0A2G1VMT8"/>
<comment type="caution">
    <text evidence="12">The sequence shown here is derived from an EMBL/GenBank/DDBJ whole genome shotgun (WGS) entry which is preliminary data.</text>
</comment>
<gene>
    <name evidence="12" type="ORF">CJ305_17465</name>
</gene>
<dbReference type="GO" id="GO:0016036">
    <property type="term" value="P:cellular response to phosphate starvation"/>
    <property type="evidence" value="ECO:0007669"/>
    <property type="project" value="TreeGrafter"/>
</dbReference>
<proteinExistence type="predicted"/>
<dbReference type="InterPro" id="IPR036890">
    <property type="entry name" value="HATPase_C_sf"/>
</dbReference>
<keyword evidence="8 10" id="KW-1133">Transmembrane helix</keyword>
<organism evidence="12 13">
    <name type="scientific">Leeuwenhoekiella nanhaiensis</name>
    <dbReference type="NCBI Taxonomy" id="1655491"/>
    <lineage>
        <taxon>Bacteria</taxon>
        <taxon>Pseudomonadati</taxon>
        <taxon>Bacteroidota</taxon>
        <taxon>Flavobacteriia</taxon>
        <taxon>Flavobacteriales</taxon>
        <taxon>Flavobacteriaceae</taxon>
        <taxon>Leeuwenhoekiella</taxon>
    </lineage>
</organism>
<dbReference type="GO" id="GO:0000155">
    <property type="term" value="F:phosphorelay sensor kinase activity"/>
    <property type="evidence" value="ECO:0007669"/>
    <property type="project" value="InterPro"/>
</dbReference>
<dbReference type="Gene3D" id="3.30.565.10">
    <property type="entry name" value="Histidine kinase-like ATPase, C-terminal domain"/>
    <property type="match status" value="1"/>
</dbReference>
<sequence>MRLLSYTTRTQLFIFLLLFGVFSAVFYLVIRWNIMQNVDEVLYNRKMNLLAYIEKYPETTVEQDNPLDDFIFRPVNKALYEKNAKNAERYTDTLIYEPTDVELDEYRKLTSYVALNGGYYKLEVVKPHLEANEVINTIAITLSGLFFGLAICVYFSNKILSKRIWLPFYEMLKKLEDYRVDKERLPKFPNSKIEEFQLLNVALTELTLKNKNVFDNQKQFIGDASHEMQTPLSIIQSKLEALIGQTQLSEKQSDILEGIIGSTQRLKKLNKTLLLLAKIENDQFLTTEEVNVDGIIVRSLAFYEEQKEALNIRTEIDIRNGAIVQGNSLLIEILIQNLLKNAFLHNIKDGKVIIKLDGKGLVVTNTGSEKGIDKEKLFQRFYKSSSNPDSWGLGLAIAHKIADKGNWRLTYSHKNSLHTFTVDF</sequence>
<evidence type="ECO:0000256" key="4">
    <source>
        <dbReference type="ARBA" id="ARBA00022475"/>
    </source>
</evidence>
<feature type="transmembrane region" description="Helical" evidence="10">
    <location>
        <begin position="12"/>
        <end position="30"/>
    </location>
</feature>